<keyword evidence="2" id="KW-1185">Reference proteome</keyword>
<name>A0A6A6GGM8_9PEZI</name>
<organism evidence="1 2">
    <name type="scientific">Elsinoe ampelina</name>
    <dbReference type="NCBI Taxonomy" id="302913"/>
    <lineage>
        <taxon>Eukaryota</taxon>
        <taxon>Fungi</taxon>
        <taxon>Dikarya</taxon>
        <taxon>Ascomycota</taxon>
        <taxon>Pezizomycotina</taxon>
        <taxon>Dothideomycetes</taxon>
        <taxon>Dothideomycetidae</taxon>
        <taxon>Myriangiales</taxon>
        <taxon>Elsinoaceae</taxon>
        <taxon>Elsinoe</taxon>
    </lineage>
</organism>
<protein>
    <submittedName>
        <fullName evidence="1">Uncharacterized protein</fullName>
    </submittedName>
</protein>
<gene>
    <name evidence="1" type="ORF">BDZ85DRAFT_259051</name>
</gene>
<evidence type="ECO:0000313" key="1">
    <source>
        <dbReference type="EMBL" id="KAF2224769.1"/>
    </source>
</evidence>
<accession>A0A6A6GGM8</accession>
<dbReference type="AlphaFoldDB" id="A0A6A6GGM8"/>
<dbReference type="Proteomes" id="UP000799538">
    <property type="component" value="Unassembled WGS sequence"/>
</dbReference>
<sequence>MSAGCHLVVHDLEKTTRLLVPRLPLSVPSAPDQCLHPLFLQVVPGRRERRGRRKLLWWIDHRDKRFASGHLGPDLAAHVAMSLSALLASPSILY</sequence>
<dbReference type="EMBL" id="ML992504">
    <property type="protein sequence ID" value="KAF2224769.1"/>
    <property type="molecule type" value="Genomic_DNA"/>
</dbReference>
<evidence type="ECO:0000313" key="2">
    <source>
        <dbReference type="Proteomes" id="UP000799538"/>
    </source>
</evidence>
<proteinExistence type="predicted"/>
<reference evidence="2" key="1">
    <citation type="journal article" date="2020" name="Stud. Mycol.">
        <title>101 Dothideomycetes genomes: A test case for predicting lifestyles and emergence of pathogens.</title>
        <authorList>
            <person name="Haridas S."/>
            <person name="Albert R."/>
            <person name="Binder M."/>
            <person name="Bloem J."/>
            <person name="LaButti K."/>
            <person name="Salamov A."/>
            <person name="Andreopoulos B."/>
            <person name="Baker S."/>
            <person name="Barry K."/>
            <person name="Bills G."/>
            <person name="Bluhm B."/>
            <person name="Cannon C."/>
            <person name="Castanera R."/>
            <person name="Culley D."/>
            <person name="Daum C."/>
            <person name="Ezra D."/>
            <person name="Gonzalez J."/>
            <person name="Henrissat B."/>
            <person name="Kuo A."/>
            <person name="Liang C."/>
            <person name="Lipzen A."/>
            <person name="Lutzoni F."/>
            <person name="Magnuson J."/>
            <person name="Mondo S."/>
            <person name="Nolan M."/>
            <person name="Ohm R."/>
            <person name="Pangilinan J."/>
            <person name="Park H.-J."/>
            <person name="Ramirez L."/>
            <person name="Alfaro M."/>
            <person name="Sun H."/>
            <person name="Tritt A."/>
            <person name="Yoshinaga Y."/>
            <person name="Zwiers L.-H."/>
            <person name="Turgeon B."/>
            <person name="Goodwin S."/>
            <person name="Spatafora J."/>
            <person name="Crous P."/>
            <person name="Grigoriev I."/>
        </authorList>
    </citation>
    <scope>NUCLEOTIDE SEQUENCE [LARGE SCALE GENOMIC DNA]</scope>
    <source>
        <strain evidence="2">CECT 20119</strain>
    </source>
</reference>